<gene>
    <name evidence="1" type="ORF">NE663_09395</name>
</gene>
<protein>
    <recommendedName>
        <fullName evidence="3">Nonstructural protein</fullName>
    </recommendedName>
</protein>
<sequence>MKLYVTAVHDRLNGYGQLVTVNNLDVAKRSFMDTVNDVTTTVAKNVNDFTLWCLGTYDVDTGALVPKLECILKADSIKG</sequence>
<evidence type="ECO:0000313" key="2">
    <source>
        <dbReference type="Proteomes" id="UP001524435"/>
    </source>
</evidence>
<keyword evidence="2" id="KW-1185">Reference proteome</keyword>
<dbReference type="EMBL" id="JANGCH010000016">
    <property type="protein sequence ID" value="MCQ5122469.1"/>
    <property type="molecule type" value="Genomic_DNA"/>
</dbReference>
<evidence type="ECO:0000313" key="1">
    <source>
        <dbReference type="EMBL" id="MCQ5122469.1"/>
    </source>
</evidence>
<evidence type="ECO:0008006" key="3">
    <source>
        <dbReference type="Google" id="ProtNLM"/>
    </source>
</evidence>
<proteinExistence type="predicted"/>
<dbReference type="RefSeq" id="WP_256198252.1">
    <property type="nucleotide sequence ID" value="NZ_JANGCH010000016.1"/>
</dbReference>
<organism evidence="1 2">
    <name type="scientific">Massilicoli timonensis</name>
    <dbReference type="NCBI Taxonomy" id="2015901"/>
    <lineage>
        <taxon>Bacteria</taxon>
        <taxon>Bacillati</taxon>
        <taxon>Bacillota</taxon>
        <taxon>Erysipelotrichia</taxon>
        <taxon>Erysipelotrichales</taxon>
        <taxon>Erysipelotrichaceae</taxon>
        <taxon>Massilicoli</taxon>
    </lineage>
</organism>
<name>A0ABT1SMN4_9FIRM</name>
<reference evidence="1 2" key="1">
    <citation type="submission" date="2022-06" db="EMBL/GenBank/DDBJ databases">
        <title>Isolation of gut microbiota from human fecal samples.</title>
        <authorList>
            <person name="Pamer E.G."/>
            <person name="Barat B."/>
            <person name="Waligurski E."/>
            <person name="Medina S."/>
            <person name="Paddock L."/>
            <person name="Mostad J."/>
        </authorList>
    </citation>
    <scope>NUCLEOTIDE SEQUENCE [LARGE SCALE GENOMIC DNA]</scope>
    <source>
        <strain evidence="1 2">DFI.6.1</strain>
    </source>
</reference>
<accession>A0ABT1SMN4</accession>
<comment type="caution">
    <text evidence="1">The sequence shown here is derived from an EMBL/GenBank/DDBJ whole genome shotgun (WGS) entry which is preliminary data.</text>
</comment>
<dbReference type="Pfam" id="PF20577">
    <property type="entry name" value="Phage_ORF5"/>
    <property type="match status" value="1"/>
</dbReference>
<dbReference type="Proteomes" id="UP001524435">
    <property type="component" value="Unassembled WGS sequence"/>
</dbReference>
<dbReference type="InterPro" id="IPR046781">
    <property type="entry name" value="Phage_ORF5"/>
</dbReference>